<evidence type="ECO:0000313" key="9">
    <source>
        <dbReference type="EMBL" id="CAB4721679.1"/>
    </source>
</evidence>
<evidence type="ECO:0000256" key="7">
    <source>
        <dbReference type="ARBA" id="ARBA00023285"/>
    </source>
</evidence>
<dbReference type="EMBL" id="CAEZYK010000029">
    <property type="protein sequence ID" value="CAB4721679.1"/>
    <property type="molecule type" value="Genomic_DNA"/>
</dbReference>
<dbReference type="PANTHER" id="PTHR48101:SF4">
    <property type="entry name" value="METHYLMALONYL-COA MUTASE, MITOCHONDRIAL"/>
    <property type="match status" value="1"/>
</dbReference>
<keyword evidence="6" id="KW-0413">Isomerase</keyword>
<dbReference type="Pfam" id="PF01642">
    <property type="entry name" value="MM_CoA_mutase"/>
    <property type="match status" value="1"/>
</dbReference>
<evidence type="ECO:0000256" key="1">
    <source>
        <dbReference type="ARBA" id="ARBA00001922"/>
    </source>
</evidence>
<dbReference type="SUPFAM" id="SSF52242">
    <property type="entry name" value="Cobalamin (vitamin B12)-binding domain"/>
    <property type="match status" value="1"/>
</dbReference>
<dbReference type="Gene3D" id="3.20.20.240">
    <property type="entry name" value="Methylmalonyl-CoA mutase"/>
    <property type="match status" value="1"/>
</dbReference>
<dbReference type="EMBL" id="CAFBPQ010000068">
    <property type="protein sequence ID" value="CAB5031986.1"/>
    <property type="molecule type" value="Genomic_DNA"/>
</dbReference>
<dbReference type="FunFam" id="3.40.50.280:FF:000002">
    <property type="entry name" value="Methylmalonyl-CoA mutase, mitochondrial"/>
    <property type="match status" value="1"/>
</dbReference>
<dbReference type="GO" id="GO:0031419">
    <property type="term" value="F:cobalamin binding"/>
    <property type="evidence" value="ECO:0007669"/>
    <property type="project" value="UniProtKB-KW"/>
</dbReference>
<dbReference type="PROSITE" id="PS51332">
    <property type="entry name" value="B12_BINDING"/>
    <property type="match status" value="1"/>
</dbReference>
<dbReference type="CDD" id="cd03679">
    <property type="entry name" value="MM_CoA_mutase_alpha_like"/>
    <property type="match status" value="1"/>
</dbReference>
<reference evidence="9" key="1">
    <citation type="submission" date="2020-05" db="EMBL/GenBank/DDBJ databases">
        <authorList>
            <person name="Chiriac C."/>
            <person name="Salcher M."/>
            <person name="Ghai R."/>
            <person name="Kavagutti S V."/>
        </authorList>
    </citation>
    <scope>NUCLEOTIDE SEQUENCE</scope>
</reference>
<name>A0A6J6RF31_9ZZZZ</name>
<dbReference type="InterPro" id="IPR036724">
    <property type="entry name" value="Cobalamin-bd_sf"/>
</dbReference>
<keyword evidence="5" id="KW-0479">Metal-binding</keyword>
<evidence type="ECO:0000256" key="6">
    <source>
        <dbReference type="ARBA" id="ARBA00023235"/>
    </source>
</evidence>
<gene>
    <name evidence="9" type="ORF">UFOPK2683_00667</name>
    <name evidence="10" type="ORF">UFOPK4121_01477</name>
</gene>
<accession>A0A6J6RF31</accession>
<dbReference type="EC" id="5.4.99.2" evidence="3"/>
<dbReference type="AlphaFoldDB" id="A0A6J6RF31"/>
<evidence type="ECO:0000256" key="3">
    <source>
        <dbReference type="ARBA" id="ARBA00012398"/>
    </source>
</evidence>
<feature type="domain" description="B12-binding" evidence="8">
    <location>
        <begin position="585"/>
        <end position="715"/>
    </location>
</feature>
<dbReference type="InterPro" id="IPR006159">
    <property type="entry name" value="Acid_CoA_mut_C"/>
</dbReference>
<dbReference type="GO" id="GO:0019678">
    <property type="term" value="P:propionate metabolic process, methylmalonyl pathway"/>
    <property type="evidence" value="ECO:0007669"/>
    <property type="project" value="TreeGrafter"/>
</dbReference>
<dbReference type="FunFam" id="3.20.20.240:FF:000001">
    <property type="entry name" value="Probable methylmalonyl-coa mutase"/>
    <property type="match status" value="1"/>
</dbReference>
<sequence length="715" mass="77366">MANKRKISPDLAGWRARAEKELKGDDPDRLTWTTPEGIAVAPIYSSADLEGLEAINSMPGEAPYLRGVRSTMYTNRPWTIRQYAGFSTAEESNAFYRANLAAGQMGLSVAFDLATHRGYDSDHPRVTGDVGKAGVAIDSVEDMKILFADIPLDKMSVSMTMNGAVLPVLASYIVAGEEQGVSPEKLSGTIQNDILKEFMVRNTYIYPPEPSMRIVADIITYTATNMPKFNSISISGYHMHEAGATAVQELAFTLADGLEYVRSALDRGLDVDLFAGRLSFFFGIGMNFFMEVAKLRAARLLWTRIMSQFNPTQPASLMLRTHCQTSGVSLTEQDPYNNIVRTTVEALAAVLGGTQSLHTNSFDEAIALPSDFAARIARNTQLILAEETGITHVVDPLGGSYYIESLTHALASHAWAIIEEVEALGGMTKAVESGMPKLRIEEAAARRQAAVDKGEAVTVGVNKYRLENEDPIESREIDNTAVRAAQIARLAQVRANRDEALCREALARLTQGARGDANLLELAIEATRARATVGEISDALEEVFTRHRAQVRTIAGVYGDAYEGDEEYAQVRAAVEEFAVDQGRRPRLLVAKMGQDGHDRGAKVIATAFADLGFDVDVGTLFQTPEEVARDAVENDVHLVGVSSQAAGHKTLVPELIAELKKAGGSDILVVCGGVIPASDYEFLRSAGVSAIFGPGTNIPDAAREVLALLRPPTK</sequence>
<dbReference type="GO" id="GO:0046872">
    <property type="term" value="F:metal ion binding"/>
    <property type="evidence" value="ECO:0007669"/>
    <property type="project" value="UniProtKB-KW"/>
</dbReference>
<evidence type="ECO:0000256" key="2">
    <source>
        <dbReference type="ARBA" id="ARBA00008465"/>
    </source>
</evidence>
<dbReference type="InterPro" id="IPR006099">
    <property type="entry name" value="MeMalonylCoA_mutase_a/b_cat"/>
</dbReference>
<dbReference type="Pfam" id="PF02310">
    <property type="entry name" value="B12-binding"/>
    <property type="match status" value="1"/>
</dbReference>
<dbReference type="NCBIfam" id="NF006944">
    <property type="entry name" value="PRK09426.1"/>
    <property type="match status" value="1"/>
</dbReference>
<comment type="cofactor">
    <cofactor evidence="1">
        <name>adenosylcob(III)alamin</name>
        <dbReference type="ChEBI" id="CHEBI:18408"/>
    </cofactor>
</comment>
<dbReference type="SUPFAM" id="SSF51703">
    <property type="entry name" value="Cobalamin (vitamin B12)-dependent enzymes"/>
    <property type="match status" value="1"/>
</dbReference>
<dbReference type="InterPro" id="IPR016176">
    <property type="entry name" value="Cbl-dep_enz_cat"/>
</dbReference>
<dbReference type="NCBIfam" id="TIGR00641">
    <property type="entry name" value="acid_CoA_mut_N"/>
    <property type="match status" value="1"/>
</dbReference>
<dbReference type="CDD" id="cd02071">
    <property type="entry name" value="MM_CoA_mut_B12_BD"/>
    <property type="match status" value="1"/>
</dbReference>
<proteinExistence type="inferred from homology"/>
<organism evidence="9">
    <name type="scientific">freshwater metagenome</name>
    <dbReference type="NCBI Taxonomy" id="449393"/>
    <lineage>
        <taxon>unclassified sequences</taxon>
        <taxon>metagenomes</taxon>
        <taxon>ecological metagenomes</taxon>
    </lineage>
</organism>
<protein>
    <recommendedName>
        <fullName evidence="3">methylmalonyl-CoA mutase</fullName>
        <ecNumber evidence="3">5.4.99.2</ecNumber>
    </recommendedName>
</protein>
<dbReference type="GO" id="GO:0004494">
    <property type="term" value="F:methylmalonyl-CoA mutase activity"/>
    <property type="evidence" value="ECO:0007669"/>
    <property type="project" value="UniProtKB-EC"/>
</dbReference>
<dbReference type="InterPro" id="IPR006158">
    <property type="entry name" value="Cobalamin-bd"/>
</dbReference>
<dbReference type="NCBIfam" id="TIGR00640">
    <property type="entry name" value="acid_CoA_mut_C"/>
    <property type="match status" value="1"/>
</dbReference>
<dbReference type="Gene3D" id="3.40.50.280">
    <property type="entry name" value="Cobalamin-binding domain"/>
    <property type="match status" value="1"/>
</dbReference>
<dbReference type="InterPro" id="IPR006098">
    <property type="entry name" value="MMCoA_mutase_a_cat"/>
</dbReference>
<evidence type="ECO:0000256" key="5">
    <source>
        <dbReference type="ARBA" id="ARBA00022723"/>
    </source>
</evidence>
<evidence type="ECO:0000259" key="8">
    <source>
        <dbReference type="PROSITE" id="PS51332"/>
    </source>
</evidence>
<keyword evidence="4" id="KW-0846">Cobalamin</keyword>
<dbReference type="PANTHER" id="PTHR48101">
    <property type="entry name" value="METHYLMALONYL-COA MUTASE, MITOCHONDRIAL-RELATED"/>
    <property type="match status" value="1"/>
</dbReference>
<dbReference type="GO" id="GO:0005737">
    <property type="term" value="C:cytoplasm"/>
    <property type="evidence" value="ECO:0007669"/>
    <property type="project" value="TreeGrafter"/>
</dbReference>
<keyword evidence="7" id="KW-0170">Cobalt</keyword>
<evidence type="ECO:0000256" key="4">
    <source>
        <dbReference type="ARBA" id="ARBA00022628"/>
    </source>
</evidence>
<comment type="similarity">
    <text evidence="2">Belongs to the methylmalonyl-CoA mutase family.</text>
</comment>
<evidence type="ECO:0000313" key="10">
    <source>
        <dbReference type="EMBL" id="CAB5031986.1"/>
    </source>
</evidence>